<reference evidence="2" key="1">
    <citation type="submission" date="2020-05" db="EMBL/GenBank/DDBJ databases">
        <authorList>
            <person name="Chiriac C."/>
            <person name="Salcher M."/>
            <person name="Ghai R."/>
            <person name="Kavagutti S V."/>
        </authorList>
    </citation>
    <scope>NUCLEOTIDE SEQUENCE</scope>
</reference>
<feature type="region of interest" description="Disordered" evidence="1">
    <location>
        <begin position="1"/>
        <end position="80"/>
    </location>
</feature>
<feature type="compositionally biased region" description="Polar residues" evidence="1">
    <location>
        <begin position="1"/>
        <end position="72"/>
    </location>
</feature>
<sequence length="80" mass="8220">MSDSLSSSQFSPVTPDTTAPLSLSKATTGSAAQATAWRNRSLGTGTPLALSSKTRGTTFNWDDASASPSLPQSDKGMGRN</sequence>
<evidence type="ECO:0000313" key="3">
    <source>
        <dbReference type="EMBL" id="CAB4220773.1"/>
    </source>
</evidence>
<evidence type="ECO:0000256" key="1">
    <source>
        <dbReference type="SAM" id="MobiDB-lite"/>
    </source>
</evidence>
<protein>
    <submittedName>
        <fullName evidence="2">Uncharacterized protein</fullName>
    </submittedName>
</protein>
<dbReference type="EMBL" id="LR796981">
    <property type="protein sequence ID" value="CAB4179284.1"/>
    <property type="molecule type" value="Genomic_DNA"/>
</dbReference>
<dbReference type="EMBL" id="LR797501">
    <property type="protein sequence ID" value="CAB4220773.1"/>
    <property type="molecule type" value="Genomic_DNA"/>
</dbReference>
<organism evidence="2">
    <name type="scientific">uncultured Caudovirales phage</name>
    <dbReference type="NCBI Taxonomy" id="2100421"/>
    <lineage>
        <taxon>Viruses</taxon>
        <taxon>Duplodnaviria</taxon>
        <taxon>Heunggongvirae</taxon>
        <taxon>Uroviricota</taxon>
        <taxon>Caudoviricetes</taxon>
        <taxon>Peduoviridae</taxon>
        <taxon>Maltschvirus</taxon>
        <taxon>Maltschvirus maltsch</taxon>
    </lineage>
</organism>
<evidence type="ECO:0000313" key="2">
    <source>
        <dbReference type="EMBL" id="CAB4179284.1"/>
    </source>
</evidence>
<proteinExistence type="predicted"/>
<accession>A0A6J5QHY8</accession>
<gene>
    <name evidence="2" type="ORF">UFOVP1033_72</name>
    <name evidence="3" type="ORF">UFOVP1631_72</name>
</gene>
<name>A0A6J5QHY8_9CAUD</name>